<evidence type="ECO:0000259" key="4">
    <source>
        <dbReference type="PROSITE" id="PS51939"/>
    </source>
</evidence>
<feature type="region of interest" description="Disordered" evidence="3">
    <location>
        <begin position="42"/>
        <end position="66"/>
    </location>
</feature>
<accession>A0A165VC68</accession>
<dbReference type="Proteomes" id="UP000076761">
    <property type="component" value="Unassembled WGS sequence"/>
</dbReference>
<dbReference type="Pfam" id="PF19977">
    <property type="entry name" value="xRRM"/>
    <property type="match status" value="2"/>
</dbReference>
<evidence type="ECO:0000256" key="1">
    <source>
        <dbReference type="ARBA" id="ARBA00022884"/>
    </source>
</evidence>
<feature type="region of interest" description="Disordered" evidence="3">
    <location>
        <begin position="629"/>
        <end position="653"/>
    </location>
</feature>
<gene>
    <name evidence="5" type="ORF">NEOLEDRAFT_1175152</name>
</gene>
<evidence type="ECO:0000313" key="5">
    <source>
        <dbReference type="EMBL" id="KZT29467.1"/>
    </source>
</evidence>
<dbReference type="STRING" id="1314782.A0A165VC68"/>
<dbReference type="AlphaFoldDB" id="A0A165VC68"/>
<dbReference type="EMBL" id="KV425554">
    <property type="protein sequence ID" value="KZT29467.1"/>
    <property type="molecule type" value="Genomic_DNA"/>
</dbReference>
<evidence type="ECO:0000313" key="6">
    <source>
        <dbReference type="Proteomes" id="UP000076761"/>
    </source>
</evidence>
<feature type="compositionally biased region" description="Polar residues" evidence="3">
    <location>
        <begin position="474"/>
        <end position="499"/>
    </location>
</feature>
<feature type="domain" description="XRRM" evidence="4">
    <location>
        <begin position="507"/>
        <end position="652"/>
    </location>
</feature>
<dbReference type="PROSITE" id="PS51939">
    <property type="entry name" value="XRRM"/>
    <property type="match status" value="2"/>
</dbReference>
<dbReference type="InterPro" id="IPR012677">
    <property type="entry name" value="Nucleotide-bd_a/b_plait_sf"/>
</dbReference>
<feature type="domain" description="XRRM" evidence="4">
    <location>
        <begin position="349"/>
        <end position="489"/>
    </location>
</feature>
<name>A0A165VC68_9AGAM</name>
<protein>
    <recommendedName>
        <fullName evidence="4">XRRM domain-containing protein</fullName>
    </recommendedName>
</protein>
<feature type="region of interest" description="Disordered" evidence="3">
    <location>
        <begin position="470"/>
        <end position="499"/>
    </location>
</feature>
<keyword evidence="6" id="KW-1185">Reference proteome</keyword>
<dbReference type="InParanoid" id="A0A165VC68"/>
<dbReference type="GO" id="GO:1904868">
    <property type="term" value="P:telomerase catalytic core complex assembly"/>
    <property type="evidence" value="ECO:0007669"/>
    <property type="project" value="InterPro"/>
</dbReference>
<evidence type="ECO:0000256" key="2">
    <source>
        <dbReference type="PROSITE-ProRule" id="PRU01288"/>
    </source>
</evidence>
<keyword evidence="1 2" id="KW-0694">RNA-binding</keyword>
<dbReference type="GO" id="GO:0070034">
    <property type="term" value="F:telomerase RNA binding"/>
    <property type="evidence" value="ECO:0007669"/>
    <property type="project" value="InterPro"/>
</dbReference>
<organism evidence="5 6">
    <name type="scientific">Neolentinus lepideus HHB14362 ss-1</name>
    <dbReference type="NCBI Taxonomy" id="1314782"/>
    <lineage>
        <taxon>Eukaryota</taxon>
        <taxon>Fungi</taxon>
        <taxon>Dikarya</taxon>
        <taxon>Basidiomycota</taxon>
        <taxon>Agaricomycotina</taxon>
        <taxon>Agaricomycetes</taxon>
        <taxon>Gloeophyllales</taxon>
        <taxon>Gloeophyllaceae</taxon>
        <taxon>Neolentinus</taxon>
    </lineage>
</organism>
<dbReference type="InterPro" id="IPR045537">
    <property type="entry name" value="Lar7_xRRM"/>
</dbReference>
<dbReference type="InterPro" id="IPR014886">
    <property type="entry name" value="La_xRRM"/>
</dbReference>
<reference evidence="5 6" key="1">
    <citation type="journal article" date="2016" name="Mol. Biol. Evol.">
        <title>Comparative Genomics of Early-Diverging Mushroom-Forming Fungi Provides Insights into the Origins of Lignocellulose Decay Capabilities.</title>
        <authorList>
            <person name="Nagy L.G."/>
            <person name="Riley R."/>
            <person name="Tritt A."/>
            <person name="Adam C."/>
            <person name="Daum C."/>
            <person name="Floudas D."/>
            <person name="Sun H."/>
            <person name="Yadav J.S."/>
            <person name="Pangilinan J."/>
            <person name="Larsson K.H."/>
            <person name="Matsuura K."/>
            <person name="Barry K."/>
            <person name="Labutti K."/>
            <person name="Kuo R."/>
            <person name="Ohm R.A."/>
            <person name="Bhattacharya S.S."/>
            <person name="Shirouzu T."/>
            <person name="Yoshinaga Y."/>
            <person name="Martin F.M."/>
            <person name="Grigoriev I.V."/>
            <person name="Hibbett D.S."/>
        </authorList>
    </citation>
    <scope>NUCLEOTIDE SEQUENCE [LARGE SCALE GENOMIC DNA]</scope>
    <source>
        <strain evidence="5 6">HHB14362 ss-1</strain>
    </source>
</reference>
<proteinExistence type="predicted"/>
<dbReference type="OrthoDB" id="439993at2759"/>
<feature type="compositionally biased region" description="Polar residues" evidence="3">
    <location>
        <begin position="337"/>
        <end position="346"/>
    </location>
</feature>
<feature type="region of interest" description="Disordered" evidence="3">
    <location>
        <begin position="325"/>
        <end position="346"/>
    </location>
</feature>
<evidence type="ECO:0000256" key="3">
    <source>
        <dbReference type="SAM" id="MobiDB-lite"/>
    </source>
</evidence>
<sequence>MSSSFPFIPRKVAKAGKVTTSASSSRTNTIPLAAVAVVSNAGGPSRVEHAPATAKGKGKQKDTDRASAEEDYATLVCLSLSDYALWSNPELRMAVESHLEGFVPLNDLMYHSPYFSNLSSTSEAILAKAIRTHTSDTLEVRMVVSEPAKGNWYKRGISNVKDVGGGYEVRRKDWENAVNLAGTMTKDVWDGLTVYVENIPVRFRSIAGIVRFIQALLHPETSLPTYVQHISLPGHDSEAKCKGFALVTLSAPEGVVQLINCWPWQGNGEKGLEEEEKRDEIREARRLRMRCMSKKRWEEMGREYVAHRARLLEQVAGHQDAANNFEDSEASGCKHSPSPSVQTASSLPDYPEGCLVFVRNVHPSTNKTTLRTLFSTAFANSADADGIDYVDFNKGLNACYLRLKAPNFATQLVAHFTSHQTAQSDGLDSTGTQAPDKGKAIQVDLVTGTREEMYWGKVPEKVRREVVARMHSQPAPQVSRDTMEPKTTSPRPQATKSKATATLLQSDYPQRCLVFVRNVHPSTNKTTLRTLFSSAFDEGEEGIHYIDFTKGMDTCHLRLKSPALATRLVSRFTSHPTVQIDGLDGIGTQSSQTSNIAKTIGVELVTGTREEMYWGKVPEKVRREAAVASAAVETRDREDEEEERNLKKRWRRK</sequence>
<dbReference type="GO" id="GO:1990904">
    <property type="term" value="C:ribonucleoprotein complex"/>
    <property type="evidence" value="ECO:0007669"/>
    <property type="project" value="UniProtKB-UniRule"/>
</dbReference>
<dbReference type="Gene3D" id="3.30.70.330">
    <property type="match status" value="2"/>
</dbReference>